<evidence type="ECO:0000313" key="7">
    <source>
        <dbReference type="Proteomes" id="UP000594774"/>
    </source>
</evidence>
<evidence type="ECO:0000313" key="8">
    <source>
        <dbReference type="Proteomes" id="UP000595198"/>
    </source>
</evidence>
<dbReference type="RefSeq" id="WP_070866722.1">
    <property type="nucleotide sequence ID" value="NZ_CP065628.1"/>
</dbReference>
<dbReference type="AlphaFoldDB" id="A0AB37G9W8"/>
<organism evidence="5 7">
    <name type="scientific">Corynebacterium amycolatum</name>
    <dbReference type="NCBI Taxonomy" id="43765"/>
    <lineage>
        <taxon>Bacteria</taxon>
        <taxon>Bacillati</taxon>
        <taxon>Actinomycetota</taxon>
        <taxon>Actinomycetes</taxon>
        <taxon>Mycobacteriales</taxon>
        <taxon>Corynebacteriaceae</taxon>
        <taxon>Corynebacterium</taxon>
    </lineage>
</organism>
<feature type="domain" description="Type II restriction enzyme NaeI" evidence="4">
    <location>
        <begin position="14"/>
        <end position="303"/>
    </location>
</feature>
<keyword evidence="3" id="KW-0378">Hydrolase</keyword>
<dbReference type="Gene3D" id="1.10.10.10">
    <property type="entry name" value="Winged helix-like DNA-binding domain superfamily/Winged helix DNA-binding domain"/>
    <property type="match status" value="1"/>
</dbReference>
<accession>A0AB37G9W8</accession>
<dbReference type="InterPro" id="IPR037057">
    <property type="entry name" value="DNA_rep_MutH/T2_RE_sf"/>
</dbReference>
<dbReference type="GO" id="GO:0009307">
    <property type="term" value="P:DNA restriction-modification system"/>
    <property type="evidence" value="ECO:0007669"/>
    <property type="project" value="InterPro"/>
</dbReference>
<keyword evidence="8" id="KW-1185">Reference proteome</keyword>
<keyword evidence="2 5" id="KW-0255">Endonuclease</keyword>
<evidence type="ECO:0000256" key="2">
    <source>
        <dbReference type="ARBA" id="ARBA00022759"/>
    </source>
</evidence>
<dbReference type="REBASE" id="469537">
    <property type="entry name" value="Cam938ORF7480P"/>
</dbReference>
<dbReference type="EMBL" id="CP066023">
    <property type="protein sequence ID" value="QQB81921.1"/>
    <property type="molecule type" value="Genomic_DNA"/>
</dbReference>
<reference evidence="7 8" key="1">
    <citation type="submission" date="2020-12" db="EMBL/GenBank/DDBJ databases">
        <title>FDA dAtabase for Regulatory Grade micrObial Sequences (FDA-ARGOS): Supporting development and validation of Infectious Disease Dx tests.</title>
        <authorList>
            <person name="Sproer C."/>
            <person name="Gronow S."/>
            <person name="Severitt S."/>
            <person name="Schroder I."/>
            <person name="Tallon L."/>
            <person name="Sadzewicz L."/>
            <person name="Zhao X."/>
            <person name="Boylan J."/>
            <person name="Ott S."/>
            <person name="Bowen H."/>
            <person name="Vavikolanu K."/>
            <person name="Mehta A."/>
            <person name="Aluvathingal J."/>
            <person name="Nadendla S."/>
            <person name="Lowell S."/>
            <person name="Myers T."/>
            <person name="Yan Y."/>
            <person name="Sichtig H."/>
        </authorList>
    </citation>
    <scope>NUCLEOTIDE SEQUENCE [LARGE SCALE GENOMIC DNA]</scope>
    <source>
        <strain evidence="5 7">FDAARGOS_938</strain>
        <strain evidence="6 8">FDAARGOS_991</strain>
    </source>
</reference>
<name>A0AB37G9W8_CORAY</name>
<dbReference type="Proteomes" id="UP000594774">
    <property type="component" value="Chromosome"/>
</dbReference>
<gene>
    <name evidence="5" type="ORF">I6G95_07475</name>
    <name evidence="6" type="ORF">I6H48_08045</name>
</gene>
<dbReference type="Pfam" id="PF09126">
    <property type="entry name" value="NaeI"/>
    <property type="match status" value="1"/>
</dbReference>
<dbReference type="GO" id="GO:0003677">
    <property type="term" value="F:DNA binding"/>
    <property type="evidence" value="ECO:0007669"/>
    <property type="project" value="InterPro"/>
</dbReference>
<dbReference type="CDD" id="cd22338">
    <property type="entry name" value="NaeI-like"/>
    <property type="match status" value="1"/>
</dbReference>
<protein>
    <submittedName>
        <fullName evidence="5">Restriction endonuclease</fullName>
    </submittedName>
</protein>
<dbReference type="GO" id="GO:0009036">
    <property type="term" value="F:type II site-specific deoxyribonuclease activity"/>
    <property type="evidence" value="ECO:0007669"/>
    <property type="project" value="InterPro"/>
</dbReference>
<evidence type="ECO:0000313" key="5">
    <source>
        <dbReference type="EMBL" id="QPR30084.1"/>
    </source>
</evidence>
<dbReference type="InterPro" id="IPR011335">
    <property type="entry name" value="Restrct_endonuc-II-like"/>
</dbReference>
<evidence type="ECO:0000256" key="3">
    <source>
        <dbReference type="ARBA" id="ARBA00022801"/>
    </source>
</evidence>
<dbReference type="SUPFAM" id="SSF52980">
    <property type="entry name" value="Restriction endonuclease-like"/>
    <property type="match status" value="1"/>
</dbReference>
<evidence type="ECO:0000256" key="1">
    <source>
        <dbReference type="ARBA" id="ARBA00022722"/>
    </source>
</evidence>
<dbReference type="InterPro" id="IPR015210">
    <property type="entry name" value="NaeI"/>
</dbReference>
<dbReference type="EMBL" id="CP065628">
    <property type="protein sequence ID" value="QPR30084.1"/>
    <property type="molecule type" value="Genomic_DNA"/>
</dbReference>
<dbReference type="Proteomes" id="UP000595198">
    <property type="component" value="Chromosome"/>
</dbReference>
<dbReference type="Gene3D" id="3.40.600.10">
    <property type="entry name" value="DNA mismatch repair MutH/Restriction endonuclease, type II"/>
    <property type="match status" value="1"/>
</dbReference>
<keyword evidence="1" id="KW-0540">Nuclease</keyword>
<sequence>MQKITNAADSEVEKVKALIRDADPEGDRFAKVFRETYYLLYNGQKTGRYRWEQLYKTEKTHFGTLIEIAIRHEFAEIIDDGIQKHLDYRIAGIDVDCKFSMNKGSWMIPVEAENEIIIGLHSSDEDSCFSVCVERASSDKLTKGGNRDRKRTFTRSARSGIDWIFDDAPLPVNRLLHLSEGAREKIFANRSGQKRVNEFFRQALGLVINREDIATVAKQRDYMKRVRGNGGARTALAAEGIIILTGKYMRQMEIAEQLAGVKLRSDELIALRVVSVSNSHGGRGAVTIDGQSWRVATSTDPIVQAPISF</sequence>
<evidence type="ECO:0000313" key="6">
    <source>
        <dbReference type="EMBL" id="QQB81921.1"/>
    </source>
</evidence>
<evidence type="ECO:0000259" key="4">
    <source>
        <dbReference type="Pfam" id="PF09126"/>
    </source>
</evidence>
<proteinExistence type="predicted"/>
<dbReference type="InterPro" id="IPR036388">
    <property type="entry name" value="WH-like_DNA-bd_sf"/>
</dbReference>